<dbReference type="EMBL" id="AVOT02111489">
    <property type="protein sequence ID" value="MBW0582036.1"/>
    <property type="molecule type" value="Genomic_DNA"/>
</dbReference>
<evidence type="ECO:0000313" key="2">
    <source>
        <dbReference type="Proteomes" id="UP000765509"/>
    </source>
</evidence>
<keyword evidence="2" id="KW-1185">Reference proteome</keyword>
<sequence length="83" mass="9117">MDPSSSTFFNNAAAMIDDWIKNNFPVAEFLDSAPALQSTKPLHTPPDWNSQAYFTSPPALESTTPFYTPAAWHGSSCFPSPLH</sequence>
<gene>
    <name evidence="1" type="ORF">O181_121751</name>
</gene>
<dbReference type="Proteomes" id="UP000765509">
    <property type="component" value="Unassembled WGS sequence"/>
</dbReference>
<reference evidence="1" key="1">
    <citation type="submission" date="2021-03" db="EMBL/GenBank/DDBJ databases">
        <title>Draft genome sequence of rust myrtle Austropuccinia psidii MF-1, a brazilian biotype.</title>
        <authorList>
            <person name="Quecine M.C."/>
            <person name="Pachon D.M.R."/>
            <person name="Bonatelli M.L."/>
            <person name="Correr F.H."/>
            <person name="Franceschini L.M."/>
            <person name="Leite T.F."/>
            <person name="Margarido G.R.A."/>
            <person name="Almeida C.A."/>
            <person name="Ferrarezi J.A."/>
            <person name="Labate C.A."/>
        </authorList>
    </citation>
    <scope>NUCLEOTIDE SEQUENCE</scope>
    <source>
        <strain evidence="1">MF-1</strain>
    </source>
</reference>
<comment type="caution">
    <text evidence="1">The sequence shown here is derived from an EMBL/GenBank/DDBJ whole genome shotgun (WGS) entry which is preliminary data.</text>
</comment>
<evidence type="ECO:0000313" key="1">
    <source>
        <dbReference type="EMBL" id="MBW0582036.1"/>
    </source>
</evidence>
<organism evidence="1 2">
    <name type="scientific">Austropuccinia psidii MF-1</name>
    <dbReference type="NCBI Taxonomy" id="1389203"/>
    <lineage>
        <taxon>Eukaryota</taxon>
        <taxon>Fungi</taxon>
        <taxon>Dikarya</taxon>
        <taxon>Basidiomycota</taxon>
        <taxon>Pucciniomycotina</taxon>
        <taxon>Pucciniomycetes</taxon>
        <taxon>Pucciniales</taxon>
        <taxon>Sphaerophragmiaceae</taxon>
        <taxon>Austropuccinia</taxon>
    </lineage>
</organism>
<protein>
    <submittedName>
        <fullName evidence="1">Uncharacterized protein</fullName>
    </submittedName>
</protein>
<proteinExistence type="predicted"/>
<accession>A0A9Q3Q1R0</accession>
<name>A0A9Q3Q1R0_9BASI</name>
<dbReference type="AlphaFoldDB" id="A0A9Q3Q1R0"/>